<sequence>MSAREFRDIHCMERPTASNCFVEFVVRDEPALVRLAKVVEELRHQKANDAIADEAHWLPYFEAGDRSAFWWPDEAEMNRWNKFWFSTPLPERHQADMPTPPWNFESLIFVIMEGDYDLIGITRTNDSQARLTFKPNGFPYGGINALRELIRSFGHEITGFDDGTGFVGGDPQSPRWNPNMEPPNPRK</sequence>
<accession>A0ABS4ELS8</accession>
<evidence type="ECO:0008006" key="4">
    <source>
        <dbReference type="Google" id="ProtNLM"/>
    </source>
</evidence>
<name>A0ABS4ELS8_9HYPH</name>
<gene>
    <name evidence="2" type="ORF">J2Z75_002419</name>
</gene>
<evidence type="ECO:0000313" key="2">
    <source>
        <dbReference type="EMBL" id="MBP1858907.1"/>
    </source>
</evidence>
<dbReference type="Proteomes" id="UP000823786">
    <property type="component" value="Unassembled WGS sequence"/>
</dbReference>
<organism evidence="2 3">
    <name type="scientific">Rhizobium herbae</name>
    <dbReference type="NCBI Taxonomy" id="508661"/>
    <lineage>
        <taxon>Bacteria</taxon>
        <taxon>Pseudomonadati</taxon>
        <taxon>Pseudomonadota</taxon>
        <taxon>Alphaproteobacteria</taxon>
        <taxon>Hyphomicrobiales</taxon>
        <taxon>Rhizobiaceae</taxon>
        <taxon>Rhizobium/Agrobacterium group</taxon>
        <taxon>Rhizobium</taxon>
    </lineage>
</organism>
<evidence type="ECO:0000313" key="3">
    <source>
        <dbReference type="Proteomes" id="UP000823786"/>
    </source>
</evidence>
<evidence type="ECO:0000256" key="1">
    <source>
        <dbReference type="SAM" id="MobiDB-lite"/>
    </source>
</evidence>
<proteinExistence type="predicted"/>
<keyword evidence="3" id="KW-1185">Reference proteome</keyword>
<dbReference type="EMBL" id="JAGGJV010000004">
    <property type="protein sequence ID" value="MBP1858907.1"/>
    <property type="molecule type" value="Genomic_DNA"/>
</dbReference>
<dbReference type="RefSeq" id="WP_209852445.1">
    <property type="nucleotide sequence ID" value="NZ_JAGGJV010000004.1"/>
</dbReference>
<comment type="caution">
    <text evidence="2">The sequence shown here is derived from an EMBL/GenBank/DDBJ whole genome shotgun (WGS) entry which is preliminary data.</text>
</comment>
<protein>
    <recommendedName>
        <fullName evidence="4">YubB ferredoxin-like domain-containing protein</fullName>
    </recommendedName>
</protein>
<reference evidence="2 3" key="1">
    <citation type="submission" date="2021-03" db="EMBL/GenBank/DDBJ databases">
        <title>Genomic Encyclopedia of Type Strains, Phase IV (KMG-IV): sequencing the most valuable type-strain genomes for metagenomic binning, comparative biology and taxonomic classification.</title>
        <authorList>
            <person name="Goeker M."/>
        </authorList>
    </citation>
    <scope>NUCLEOTIDE SEQUENCE [LARGE SCALE GENOMIC DNA]</scope>
    <source>
        <strain evidence="2 3">DSM 26427</strain>
    </source>
</reference>
<feature type="region of interest" description="Disordered" evidence="1">
    <location>
        <begin position="161"/>
        <end position="187"/>
    </location>
</feature>